<evidence type="ECO:0000256" key="2">
    <source>
        <dbReference type="ARBA" id="ARBA00022771"/>
    </source>
</evidence>
<dbReference type="PANTHER" id="PTHR12298:SF4">
    <property type="entry name" value="PROGRAMMED CELL DEATH PROTEIN 2"/>
    <property type="match status" value="1"/>
</dbReference>
<feature type="domain" description="MYND-type" evidence="6">
    <location>
        <begin position="162"/>
        <end position="200"/>
    </location>
</feature>
<dbReference type="Pfam" id="PF04194">
    <property type="entry name" value="PDCD2_C"/>
    <property type="match status" value="1"/>
</dbReference>
<gene>
    <name evidence="7" type="primary">PDCD2</name>
    <name evidence="7" type="ORF">EC973_006550</name>
</gene>
<keyword evidence="3" id="KW-0862">Zinc</keyword>
<sequence>MDTDSDISELDQRELSEALTLDKWAPQLGYAEDPETPLTADTFPSKSGGKPAWLNPEHVLNVERATCGNCDQPMCLLLQLYTPEDHPEEAFHRTVYVFCCRDGGCLKQDWRKSFKVYRSQLPRENPYWPPTSEEDDDNEEEEEKNGKEITFSAKEFEPPMLCVICGMAGTKKCGRCQATHYCSRQHQLVDWNMCRHKEFCNKTLTSKEKDTVQRLRQLRVFDEKEIVNEPEGKGEDGKEEEEQRKFFEENKENDGARSAKANFDESSALVPAGDETYGDSAVDVDETFLKFQLRIQLYPEQVIRYDRVEYDMPDREPLWVQKNFKPSAIPDCDRCGRPRTFEFQILSTLLNFLGVSHIATDSLDWGSLYVYTCKYNCPIGNDVFAEEYIWKQDFSADGMKLGPKEEELLRRGHARG</sequence>
<evidence type="ECO:0000313" key="8">
    <source>
        <dbReference type="Proteomes" id="UP000605846"/>
    </source>
</evidence>
<dbReference type="GO" id="GO:0005634">
    <property type="term" value="C:nucleus"/>
    <property type="evidence" value="ECO:0007669"/>
    <property type="project" value="TreeGrafter"/>
</dbReference>
<dbReference type="EMBL" id="JABAYA010000042">
    <property type="protein sequence ID" value="KAF7728156.1"/>
    <property type="molecule type" value="Genomic_DNA"/>
</dbReference>
<comment type="caution">
    <text evidence="7">The sequence shown here is derived from an EMBL/GenBank/DDBJ whole genome shotgun (WGS) entry which is preliminary data.</text>
</comment>
<feature type="region of interest" description="Disordered" evidence="5">
    <location>
        <begin position="226"/>
        <end position="260"/>
    </location>
</feature>
<dbReference type="SUPFAM" id="SSF144232">
    <property type="entry name" value="HIT/MYND zinc finger-like"/>
    <property type="match status" value="1"/>
</dbReference>
<dbReference type="InterPro" id="IPR002893">
    <property type="entry name" value="Znf_MYND"/>
</dbReference>
<evidence type="ECO:0000256" key="1">
    <source>
        <dbReference type="ARBA" id="ARBA00022723"/>
    </source>
</evidence>
<reference evidence="7" key="1">
    <citation type="submission" date="2020-01" db="EMBL/GenBank/DDBJ databases">
        <title>Genome Sequencing of Three Apophysomyces-Like Fungal Strains Confirms a Novel Fungal Genus in the Mucoromycota with divergent Burkholderia-like Endosymbiotic Bacteria.</title>
        <authorList>
            <person name="Stajich J.E."/>
            <person name="Macias A.M."/>
            <person name="Carter-House D."/>
            <person name="Lovett B."/>
            <person name="Kasson L.R."/>
            <person name="Berry K."/>
            <person name="Grigoriev I."/>
            <person name="Chang Y."/>
            <person name="Spatafora J."/>
            <person name="Kasson M.T."/>
        </authorList>
    </citation>
    <scope>NUCLEOTIDE SEQUENCE</scope>
    <source>
        <strain evidence="7">NRRL A-21654</strain>
    </source>
</reference>
<dbReference type="Gene3D" id="6.10.140.2220">
    <property type="match status" value="1"/>
</dbReference>
<proteinExistence type="predicted"/>
<dbReference type="PROSITE" id="PS50865">
    <property type="entry name" value="ZF_MYND_2"/>
    <property type="match status" value="1"/>
</dbReference>
<evidence type="ECO:0000256" key="5">
    <source>
        <dbReference type="SAM" id="MobiDB-lite"/>
    </source>
</evidence>
<dbReference type="GO" id="GO:0008270">
    <property type="term" value="F:zinc ion binding"/>
    <property type="evidence" value="ECO:0007669"/>
    <property type="project" value="UniProtKB-KW"/>
</dbReference>
<dbReference type="GO" id="GO:0005737">
    <property type="term" value="C:cytoplasm"/>
    <property type="evidence" value="ECO:0007669"/>
    <property type="project" value="InterPro"/>
</dbReference>
<feature type="compositionally biased region" description="Acidic residues" evidence="5">
    <location>
        <begin position="132"/>
        <end position="143"/>
    </location>
</feature>
<evidence type="ECO:0000256" key="3">
    <source>
        <dbReference type="ARBA" id="ARBA00022833"/>
    </source>
</evidence>
<dbReference type="AlphaFoldDB" id="A0A8H7BQY2"/>
<dbReference type="Pfam" id="PF01753">
    <property type="entry name" value="zf-MYND"/>
    <property type="match status" value="1"/>
</dbReference>
<feature type="region of interest" description="Disordered" evidence="5">
    <location>
        <begin position="30"/>
        <end position="49"/>
    </location>
</feature>
<keyword evidence="1" id="KW-0479">Metal-binding</keyword>
<evidence type="ECO:0000256" key="4">
    <source>
        <dbReference type="PROSITE-ProRule" id="PRU00134"/>
    </source>
</evidence>
<organism evidence="7 8">
    <name type="scientific">Apophysomyces ossiformis</name>
    <dbReference type="NCBI Taxonomy" id="679940"/>
    <lineage>
        <taxon>Eukaryota</taxon>
        <taxon>Fungi</taxon>
        <taxon>Fungi incertae sedis</taxon>
        <taxon>Mucoromycota</taxon>
        <taxon>Mucoromycotina</taxon>
        <taxon>Mucoromycetes</taxon>
        <taxon>Mucorales</taxon>
        <taxon>Mucorineae</taxon>
        <taxon>Mucoraceae</taxon>
        <taxon>Apophysomyces</taxon>
    </lineage>
</organism>
<accession>A0A8H7BQY2</accession>
<dbReference type="InterPro" id="IPR007320">
    <property type="entry name" value="PDCD2_C"/>
</dbReference>
<keyword evidence="2 4" id="KW-0863">Zinc-finger</keyword>
<dbReference type="OrthoDB" id="443682at2759"/>
<evidence type="ECO:0000259" key="6">
    <source>
        <dbReference type="PROSITE" id="PS50865"/>
    </source>
</evidence>
<keyword evidence="8" id="KW-1185">Reference proteome</keyword>
<dbReference type="Proteomes" id="UP000605846">
    <property type="component" value="Unassembled WGS sequence"/>
</dbReference>
<feature type="region of interest" description="Disordered" evidence="5">
    <location>
        <begin position="125"/>
        <end position="149"/>
    </location>
</feature>
<evidence type="ECO:0000313" key="7">
    <source>
        <dbReference type="EMBL" id="KAF7728156.1"/>
    </source>
</evidence>
<dbReference type="PROSITE" id="PS01360">
    <property type="entry name" value="ZF_MYND_1"/>
    <property type="match status" value="1"/>
</dbReference>
<protein>
    <submittedName>
        <fullName evidence="7">Programmed cell death protein 2</fullName>
    </submittedName>
</protein>
<feature type="compositionally biased region" description="Basic and acidic residues" evidence="5">
    <location>
        <begin position="226"/>
        <end position="257"/>
    </location>
</feature>
<dbReference type="PANTHER" id="PTHR12298">
    <property type="entry name" value="PCDC2 PROGRAMMED CELL DEATH PROTEIN 2 -RELATED"/>
    <property type="match status" value="1"/>
</dbReference>
<name>A0A8H7BQY2_9FUNG</name>